<dbReference type="Proteomes" id="UP000028945">
    <property type="component" value="Chromosome"/>
</dbReference>
<gene>
    <name evidence="4" type="ORF">IX83_02340</name>
</gene>
<keyword evidence="5" id="KW-1185">Reference proteome</keyword>
<dbReference type="OrthoDB" id="9778912at2"/>
<dbReference type="RefSeq" id="WP_038498724.1">
    <property type="nucleotide sequence ID" value="NZ_AFWK01000105.1"/>
</dbReference>
<dbReference type="HOGENOM" id="CLU_038732_0_1_4"/>
<dbReference type="InterPro" id="IPR013785">
    <property type="entry name" value="Aldolase_TIM"/>
</dbReference>
<organism evidence="4 5">
    <name type="scientific">Basilea psittacipulmonis DSM 24701</name>
    <dbReference type="NCBI Taxonomy" id="1072685"/>
    <lineage>
        <taxon>Bacteria</taxon>
        <taxon>Pseudomonadati</taxon>
        <taxon>Pseudomonadota</taxon>
        <taxon>Betaproteobacteria</taxon>
        <taxon>Burkholderiales</taxon>
        <taxon>Alcaligenaceae</taxon>
        <taxon>Basilea</taxon>
    </lineage>
</organism>
<dbReference type="Pfam" id="PF03060">
    <property type="entry name" value="NMO"/>
    <property type="match status" value="1"/>
</dbReference>
<dbReference type="InterPro" id="IPR004136">
    <property type="entry name" value="NMO"/>
</dbReference>
<reference evidence="4 5" key="1">
    <citation type="journal article" date="2014" name="BMC Genomics">
        <title>A genomic perspective on a new bacterial genus and species from the Alcaligenaceae family, Basilea psittacipulmonis.</title>
        <authorList>
            <person name="Whiteson K.L."/>
            <person name="Hernandez D."/>
            <person name="Lazarevic V."/>
            <person name="Gaia N."/>
            <person name="Farinelli L."/>
            <person name="Francois P."/>
            <person name="Pilo P."/>
            <person name="Frey J."/>
            <person name="Schrenzel J."/>
        </authorList>
    </citation>
    <scope>NUCLEOTIDE SEQUENCE [LARGE SCALE GENOMIC DNA]</scope>
    <source>
        <strain evidence="4 5">DSM 24701</strain>
    </source>
</reference>
<proteinExistence type="predicted"/>
<dbReference type="PANTHER" id="PTHR32332:SF18">
    <property type="entry name" value="2-NITROPROPANE DIOXYGENASE"/>
    <property type="match status" value="1"/>
</dbReference>
<name>A0A077DGN4_9BURK</name>
<dbReference type="SUPFAM" id="SSF51412">
    <property type="entry name" value="Inosine monophosphate dehydrogenase (IMPDH)"/>
    <property type="match status" value="1"/>
</dbReference>
<dbReference type="CDD" id="cd04730">
    <property type="entry name" value="NPD_like"/>
    <property type="match status" value="1"/>
</dbReference>
<evidence type="ECO:0000256" key="3">
    <source>
        <dbReference type="ARBA" id="ARBA00023002"/>
    </source>
</evidence>
<protein>
    <submittedName>
        <fullName evidence="4">2-nitropropane dioxygenase</fullName>
    </submittedName>
</protein>
<keyword evidence="2" id="KW-0288">FMN</keyword>
<dbReference type="PANTHER" id="PTHR32332">
    <property type="entry name" value="2-NITROPROPANE DIOXYGENASE"/>
    <property type="match status" value="1"/>
</dbReference>
<dbReference type="eggNOG" id="COG2070">
    <property type="taxonomic scope" value="Bacteria"/>
</dbReference>
<keyword evidence="4" id="KW-0223">Dioxygenase</keyword>
<keyword evidence="3" id="KW-0560">Oxidoreductase</keyword>
<sequence length="387" mass="42304">MKHLYKPLKIREKELIPIVQGGMGVGISASSLSSAVAREGGVGTIASIDLRHLHPDLLEESKVNPSAENFLRLNHIALDREIKTALKNSQGKGMIAVNVMKAVKDFEGLVRQSCESGAEAIVMGAGLPLELPDLTADFPQVCLFPILSESRGVQIVLKRWMKKNRLPDAIVIEHPNHAGGHLGATQITDLGHERFSFPRVVEEVHEIYKNLGIENEHIPLILAGGMAHHKKIDTALNVWGADAVQIGTAFAVTHEGDAHPNFKKVLADAEEEDIAEFMSVAGLPARAVKTSFLEKYLKSESKLQSVAKADPRRCTESFNCLQVCGLRDGISKIGQFCIDQRLSDALKGDLKKGLFFRGKDPLPYGHESRSVKDTIHYLLTGELVPAV</sequence>
<dbReference type="GO" id="GO:0018580">
    <property type="term" value="F:nitronate monooxygenase activity"/>
    <property type="evidence" value="ECO:0007669"/>
    <property type="project" value="InterPro"/>
</dbReference>
<dbReference type="Gene3D" id="3.20.20.70">
    <property type="entry name" value="Aldolase class I"/>
    <property type="match status" value="1"/>
</dbReference>
<accession>A0A077DGN4</accession>
<evidence type="ECO:0000256" key="2">
    <source>
        <dbReference type="ARBA" id="ARBA00022643"/>
    </source>
</evidence>
<evidence type="ECO:0000313" key="5">
    <source>
        <dbReference type="Proteomes" id="UP000028945"/>
    </source>
</evidence>
<dbReference type="AlphaFoldDB" id="A0A077DGN4"/>
<evidence type="ECO:0000256" key="1">
    <source>
        <dbReference type="ARBA" id="ARBA00022630"/>
    </source>
</evidence>
<dbReference type="STRING" id="1072685.IX83_02340"/>
<dbReference type="KEGG" id="bpsi:IX83_02340"/>
<dbReference type="GO" id="GO:0051213">
    <property type="term" value="F:dioxygenase activity"/>
    <property type="evidence" value="ECO:0007669"/>
    <property type="project" value="UniProtKB-KW"/>
</dbReference>
<keyword evidence="1" id="KW-0285">Flavoprotein</keyword>
<evidence type="ECO:0000313" key="4">
    <source>
        <dbReference type="EMBL" id="AIL32308.1"/>
    </source>
</evidence>
<dbReference type="EMBL" id="CP009238">
    <property type="protein sequence ID" value="AIL32308.1"/>
    <property type="molecule type" value="Genomic_DNA"/>
</dbReference>